<sequence length="94" mass="10654">MKHELSSDGEREVDLVDDVKEKESIINHEGGPPIVKPANRLEGRGESKEQRAGKKTCERDYNRMLEFKGTAFFAGRPALKENHEKGRKKKTGTM</sequence>
<evidence type="ECO:0000313" key="3">
    <source>
        <dbReference type="Proteomes" id="UP001458880"/>
    </source>
</evidence>
<dbReference type="EMBL" id="JASPKY010000134">
    <property type="protein sequence ID" value="KAK9731329.1"/>
    <property type="molecule type" value="Genomic_DNA"/>
</dbReference>
<feature type="region of interest" description="Disordered" evidence="1">
    <location>
        <begin position="23"/>
        <end position="55"/>
    </location>
</feature>
<keyword evidence="3" id="KW-1185">Reference proteome</keyword>
<evidence type="ECO:0000313" key="2">
    <source>
        <dbReference type="EMBL" id="KAK9731329.1"/>
    </source>
</evidence>
<evidence type="ECO:0000256" key="1">
    <source>
        <dbReference type="SAM" id="MobiDB-lite"/>
    </source>
</evidence>
<protein>
    <submittedName>
        <fullName evidence="2">Uncharacterized protein</fullName>
    </submittedName>
</protein>
<gene>
    <name evidence="2" type="ORF">QE152_g13760</name>
</gene>
<feature type="compositionally biased region" description="Basic and acidic residues" evidence="1">
    <location>
        <begin position="39"/>
        <end position="55"/>
    </location>
</feature>
<organism evidence="2 3">
    <name type="scientific">Popillia japonica</name>
    <name type="common">Japanese beetle</name>
    <dbReference type="NCBI Taxonomy" id="7064"/>
    <lineage>
        <taxon>Eukaryota</taxon>
        <taxon>Metazoa</taxon>
        <taxon>Ecdysozoa</taxon>
        <taxon>Arthropoda</taxon>
        <taxon>Hexapoda</taxon>
        <taxon>Insecta</taxon>
        <taxon>Pterygota</taxon>
        <taxon>Neoptera</taxon>
        <taxon>Endopterygota</taxon>
        <taxon>Coleoptera</taxon>
        <taxon>Polyphaga</taxon>
        <taxon>Scarabaeiformia</taxon>
        <taxon>Scarabaeidae</taxon>
        <taxon>Rutelinae</taxon>
        <taxon>Popillia</taxon>
    </lineage>
</organism>
<proteinExistence type="predicted"/>
<accession>A0AAW1LA51</accession>
<name>A0AAW1LA51_POPJA</name>
<dbReference type="AlphaFoldDB" id="A0AAW1LA51"/>
<dbReference type="Proteomes" id="UP001458880">
    <property type="component" value="Unassembled WGS sequence"/>
</dbReference>
<comment type="caution">
    <text evidence="2">The sequence shown here is derived from an EMBL/GenBank/DDBJ whole genome shotgun (WGS) entry which is preliminary data.</text>
</comment>
<reference evidence="2 3" key="1">
    <citation type="journal article" date="2024" name="BMC Genomics">
        <title>De novo assembly and annotation of Popillia japonica's genome with initial clues to its potential as an invasive pest.</title>
        <authorList>
            <person name="Cucini C."/>
            <person name="Boschi S."/>
            <person name="Funari R."/>
            <person name="Cardaioli E."/>
            <person name="Iannotti N."/>
            <person name="Marturano G."/>
            <person name="Paoli F."/>
            <person name="Bruttini M."/>
            <person name="Carapelli A."/>
            <person name="Frati F."/>
            <person name="Nardi F."/>
        </authorList>
    </citation>
    <scope>NUCLEOTIDE SEQUENCE [LARGE SCALE GENOMIC DNA]</scope>
    <source>
        <strain evidence="2">DMR45628</strain>
    </source>
</reference>